<name>W6NLG9_CLOTY</name>
<evidence type="ECO:0000313" key="5">
    <source>
        <dbReference type="EMBL" id="CDL92667.1"/>
    </source>
</evidence>
<sequence>MKKPTISDIAKIAGVSKTTVSLVLNNRNINVSEKTRSKIIEISNELNYIPNGIARSLSTSRTETIGIILPDIVNPFFSEIARAIEDTAGKLNYNVILCNSDSNNIKEEKYTKLLISKLVAGTIFISGGGSRNSIDFFKKNNIPVVFVDRYADPLKDFSSVFCSNEEGIFEAIKYLYDKGKRNIGFVNGSMKLETSKLRLKAFDKISKQLDIYSKSLIYNSIYSVEGGLIGTENLLNSNPKIDAILYSSDVMAFGGIKTIKRKNLKIPEDISVIGYDDISFCEYIEPELTTIRQPIYEMGEQACKLLIDIIDGKTINKKIEFKPKLILRGTA</sequence>
<proteinExistence type="predicted"/>
<dbReference type="PRINTS" id="PR00036">
    <property type="entry name" value="HTHLACI"/>
</dbReference>
<dbReference type="SUPFAM" id="SSF53822">
    <property type="entry name" value="Periplasmic binding protein-like I"/>
    <property type="match status" value="1"/>
</dbReference>
<evidence type="ECO:0000259" key="4">
    <source>
        <dbReference type="PROSITE" id="PS50932"/>
    </source>
</evidence>
<keyword evidence="3" id="KW-0804">Transcription</keyword>
<dbReference type="CDD" id="cd06267">
    <property type="entry name" value="PBP1_LacI_sugar_binding-like"/>
    <property type="match status" value="1"/>
</dbReference>
<dbReference type="InterPro" id="IPR028082">
    <property type="entry name" value="Peripla_BP_I"/>
</dbReference>
<dbReference type="PROSITE" id="PS50932">
    <property type="entry name" value="HTH_LACI_2"/>
    <property type="match status" value="1"/>
</dbReference>
<keyword evidence="6" id="KW-1185">Reference proteome</keyword>
<dbReference type="PROSITE" id="PS00356">
    <property type="entry name" value="HTH_LACI_1"/>
    <property type="match status" value="1"/>
</dbReference>
<dbReference type="Gene3D" id="1.10.260.40">
    <property type="entry name" value="lambda repressor-like DNA-binding domains"/>
    <property type="match status" value="1"/>
</dbReference>
<dbReference type="OrthoDB" id="369222at2"/>
<keyword evidence="1" id="KW-0805">Transcription regulation</keyword>
<keyword evidence="2" id="KW-0238">DNA-binding</keyword>
<evidence type="ECO:0000256" key="3">
    <source>
        <dbReference type="ARBA" id="ARBA00023163"/>
    </source>
</evidence>
<gene>
    <name evidence="5" type="ORF">CTDIVETGP_2737</name>
</gene>
<dbReference type="InterPro" id="IPR000843">
    <property type="entry name" value="HTH_LacI"/>
</dbReference>
<dbReference type="SUPFAM" id="SSF47413">
    <property type="entry name" value="lambda repressor-like DNA-binding domains"/>
    <property type="match status" value="1"/>
</dbReference>
<protein>
    <submittedName>
        <fullName evidence="5">Ribose operon repressor</fullName>
    </submittedName>
</protein>
<reference evidence="5 6" key="1">
    <citation type="journal article" date="2015" name="Genome Announc.">
        <title>Draft Genome Sequence of Clostridium tyrobutyricum Strain DIVETGP, Isolated from Cow's Milk for Grana Padano Production.</title>
        <authorList>
            <person name="Soggiu A."/>
            <person name="Piras C."/>
            <person name="Gaiarsa S."/>
            <person name="Sassera D."/>
            <person name="Roncada P."/>
            <person name="Bendixen E."/>
            <person name="Brasca M."/>
            <person name="Bonizzi L."/>
        </authorList>
    </citation>
    <scope>NUCLEOTIDE SEQUENCE [LARGE SCALE GENOMIC DNA]</scope>
    <source>
        <strain evidence="5 6">DIVETGP</strain>
    </source>
</reference>
<dbReference type="Proteomes" id="UP000019482">
    <property type="component" value="Unassembled WGS sequence"/>
</dbReference>
<dbReference type="InterPro" id="IPR010982">
    <property type="entry name" value="Lambda_DNA-bd_dom_sf"/>
</dbReference>
<dbReference type="RefSeq" id="WP_017894577.1">
    <property type="nucleotide sequence ID" value="NZ_CBXI010000044.1"/>
</dbReference>
<dbReference type="GO" id="GO:0003700">
    <property type="term" value="F:DNA-binding transcription factor activity"/>
    <property type="evidence" value="ECO:0007669"/>
    <property type="project" value="TreeGrafter"/>
</dbReference>
<dbReference type="SMART" id="SM00354">
    <property type="entry name" value="HTH_LACI"/>
    <property type="match status" value="1"/>
</dbReference>
<dbReference type="AlphaFoldDB" id="W6NLG9"/>
<evidence type="ECO:0000256" key="1">
    <source>
        <dbReference type="ARBA" id="ARBA00023015"/>
    </source>
</evidence>
<dbReference type="CDD" id="cd01392">
    <property type="entry name" value="HTH_LacI"/>
    <property type="match status" value="1"/>
</dbReference>
<dbReference type="EMBL" id="CBXI010000044">
    <property type="protein sequence ID" value="CDL92667.1"/>
    <property type="molecule type" value="Genomic_DNA"/>
</dbReference>
<dbReference type="Pfam" id="PF13377">
    <property type="entry name" value="Peripla_BP_3"/>
    <property type="match status" value="1"/>
</dbReference>
<accession>W6NLG9</accession>
<dbReference type="Gene3D" id="3.40.50.2300">
    <property type="match status" value="2"/>
</dbReference>
<dbReference type="PANTHER" id="PTHR30146">
    <property type="entry name" value="LACI-RELATED TRANSCRIPTIONAL REPRESSOR"/>
    <property type="match status" value="1"/>
</dbReference>
<evidence type="ECO:0000313" key="6">
    <source>
        <dbReference type="Proteomes" id="UP000019482"/>
    </source>
</evidence>
<evidence type="ECO:0000256" key="2">
    <source>
        <dbReference type="ARBA" id="ARBA00023125"/>
    </source>
</evidence>
<dbReference type="Pfam" id="PF00356">
    <property type="entry name" value="LacI"/>
    <property type="match status" value="1"/>
</dbReference>
<feature type="domain" description="HTH lacI-type" evidence="4">
    <location>
        <begin position="4"/>
        <end position="59"/>
    </location>
</feature>
<dbReference type="GO" id="GO:0000976">
    <property type="term" value="F:transcription cis-regulatory region binding"/>
    <property type="evidence" value="ECO:0007669"/>
    <property type="project" value="TreeGrafter"/>
</dbReference>
<organism evidence="5 6">
    <name type="scientific">Clostridium tyrobutyricum DIVETGP</name>
    <dbReference type="NCBI Taxonomy" id="1408889"/>
    <lineage>
        <taxon>Bacteria</taxon>
        <taxon>Bacillati</taxon>
        <taxon>Bacillota</taxon>
        <taxon>Clostridia</taxon>
        <taxon>Eubacteriales</taxon>
        <taxon>Clostridiaceae</taxon>
        <taxon>Clostridium</taxon>
    </lineage>
</organism>
<dbReference type="GeneID" id="29419278"/>
<dbReference type="PANTHER" id="PTHR30146:SF109">
    <property type="entry name" value="HTH-TYPE TRANSCRIPTIONAL REGULATOR GALS"/>
    <property type="match status" value="1"/>
</dbReference>
<comment type="caution">
    <text evidence="5">The sequence shown here is derived from an EMBL/GenBank/DDBJ whole genome shotgun (WGS) entry which is preliminary data.</text>
</comment>
<dbReference type="InterPro" id="IPR046335">
    <property type="entry name" value="LacI/GalR-like_sensor"/>
</dbReference>